<dbReference type="InterPro" id="IPR000182">
    <property type="entry name" value="GNAT_dom"/>
</dbReference>
<proteinExistence type="predicted"/>
<comment type="caution">
    <text evidence="2">The sequence shown here is derived from an EMBL/GenBank/DDBJ whole genome shotgun (WGS) entry which is preliminary data.</text>
</comment>
<dbReference type="Pfam" id="PF00583">
    <property type="entry name" value="Acetyltransf_1"/>
    <property type="match status" value="1"/>
</dbReference>
<reference evidence="2 3" key="1">
    <citation type="journal article" date="2019" name="Nat. Med.">
        <title>A library of human gut bacterial isolates paired with longitudinal multiomics data enables mechanistic microbiome research.</title>
        <authorList>
            <person name="Poyet M."/>
            <person name="Groussin M."/>
            <person name="Gibbons S.M."/>
            <person name="Avila-Pacheco J."/>
            <person name="Jiang X."/>
            <person name="Kearney S.M."/>
            <person name="Perrotta A.R."/>
            <person name="Berdy B."/>
            <person name="Zhao S."/>
            <person name="Lieberman T.D."/>
            <person name="Swanson P.K."/>
            <person name="Smith M."/>
            <person name="Roesemann S."/>
            <person name="Alexander J.E."/>
            <person name="Rich S.A."/>
            <person name="Livny J."/>
            <person name="Vlamakis H."/>
            <person name="Clish C."/>
            <person name="Bullock K."/>
            <person name="Deik A."/>
            <person name="Scott J."/>
            <person name="Pierce K.A."/>
            <person name="Xavier R.J."/>
            <person name="Alm E.J."/>
        </authorList>
    </citation>
    <scope>NUCLEOTIDE SEQUENCE [LARGE SCALE GENOMIC DNA]</scope>
    <source>
        <strain evidence="2 3">BIOML-A1</strain>
    </source>
</reference>
<dbReference type="Gene3D" id="3.40.630.30">
    <property type="match status" value="1"/>
</dbReference>
<gene>
    <name evidence="2" type="ORF">F2A26_08050</name>
</gene>
<dbReference type="PROSITE" id="PS51186">
    <property type="entry name" value="GNAT"/>
    <property type="match status" value="1"/>
</dbReference>
<keyword evidence="3" id="KW-1185">Reference proteome</keyword>
<dbReference type="CDD" id="cd04301">
    <property type="entry name" value="NAT_SF"/>
    <property type="match status" value="1"/>
</dbReference>
<evidence type="ECO:0000313" key="3">
    <source>
        <dbReference type="Proteomes" id="UP000324870"/>
    </source>
</evidence>
<accession>A0ABQ6S3D0</accession>
<evidence type="ECO:0000259" key="1">
    <source>
        <dbReference type="PROSITE" id="PS51186"/>
    </source>
</evidence>
<evidence type="ECO:0000313" key="2">
    <source>
        <dbReference type="EMBL" id="KAA3159234.1"/>
    </source>
</evidence>
<protein>
    <submittedName>
        <fullName evidence="2">N-acetyltransferase</fullName>
    </submittedName>
</protein>
<organism evidence="2 3">
    <name type="scientific">Alistipes finegoldii</name>
    <dbReference type="NCBI Taxonomy" id="214856"/>
    <lineage>
        <taxon>Bacteria</taxon>
        <taxon>Pseudomonadati</taxon>
        <taxon>Bacteroidota</taxon>
        <taxon>Bacteroidia</taxon>
        <taxon>Bacteroidales</taxon>
        <taxon>Rikenellaceae</taxon>
        <taxon>Alistipes</taxon>
    </lineage>
</organism>
<dbReference type="SUPFAM" id="SSF55729">
    <property type="entry name" value="Acyl-CoA N-acyltransferases (Nat)"/>
    <property type="match status" value="1"/>
</dbReference>
<sequence>MSGEIVIRETVPADLAAIVEVHKKGFGYDKEAGLTAELLSDPTAEPTVSLLALRDGEAVGHILFTRCRIVGAEVQRPLFYILAPLAVVPSCQKQGVGGLLIAEGLQLLRERGAKLVFVLGHKEYYPRHGFIPGAEKLGFPAPYPILEKHADYWMAQALTDDGFSGPKGRVVCADALNRPEHWRE</sequence>
<dbReference type="EMBL" id="VVND01000011">
    <property type="protein sequence ID" value="KAA3159234.1"/>
    <property type="molecule type" value="Genomic_DNA"/>
</dbReference>
<dbReference type="RefSeq" id="WP_014775482.1">
    <property type="nucleotide sequence ID" value="NZ_CAMTEP010000005.1"/>
</dbReference>
<dbReference type="InterPro" id="IPR016181">
    <property type="entry name" value="Acyl_CoA_acyltransferase"/>
</dbReference>
<feature type="domain" description="N-acetyltransferase" evidence="1">
    <location>
        <begin position="5"/>
        <end position="159"/>
    </location>
</feature>
<dbReference type="Proteomes" id="UP000324870">
    <property type="component" value="Unassembled WGS sequence"/>
</dbReference>
<name>A0ABQ6S3D0_9BACT</name>